<evidence type="ECO:0008006" key="3">
    <source>
        <dbReference type="Google" id="ProtNLM"/>
    </source>
</evidence>
<evidence type="ECO:0000313" key="2">
    <source>
        <dbReference type="Proteomes" id="UP001365846"/>
    </source>
</evidence>
<organism evidence="1 2">
    <name type="scientific">Variovorax ureilyticus</name>
    <dbReference type="NCBI Taxonomy" id="1836198"/>
    <lineage>
        <taxon>Bacteria</taxon>
        <taxon>Pseudomonadati</taxon>
        <taxon>Pseudomonadota</taxon>
        <taxon>Betaproteobacteria</taxon>
        <taxon>Burkholderiales</taxon>
        <taxon>Comamonadaceae</taxon>
        <taxon>Variovorax</taxon>
    </lineage>
</organism>
<evidence type="ECO:0000313" key="1">
    <source>
        <dbReference type="EMBL" id="MEJ8813379.1"/>
    </source>
</evidence>
<comment type="caution">
    <text evidence="1">The sequence shown here is derived from an EMBL/GenBank/DDBJ whole genome shotgun (WGS) entry which is preliminary data.</text>
</comment>
<gene>
    <name evidence="1" type="ORF">WKW77_19990</name>
</gene>
<keyword evidence="2" id="KW-1185">Reference proteome</keyword>
<name>A0ABU8VKE6_9BURK</name>
<dbReference type="RefSeq" id="WP_340358615.1">
    <property type="nucleotide sequence ID" value="NZ_JBBKZU010000008.1"/>
</dbReference>
<sequence>MTDPVDLFRSAIDAAGMTPPDDIHADGRLHRFSPTGKRKDDAGWYVLHMDNIPAGTFGNWRSGEAQNWCAKTDNELTPGERQAIKERIRAAQLLRDQVTAQRNLDAAEKAASLWAFGIPAVGHPYLKAKCAKAYGLRVGKWPKWDRETGEISNIENVLLVPMRDATGKLWSLQGIDAEGGKLFLAGGRESLLPLDRAADCTPHHRGGIRNRGHGA</sequence>
<protein>
    <recommendedName>
        <fullName evidence="3">DNA primase/helicase</fullName>
    </recommendedName>
</protein>
<dbReference type="EMBL" id="JBBKZU010000008">
    <property type="protein sequence ID" value="MEJ8813379.1"/>
    <property type="molecule type" value="Genomic_DNA"/>
</dbReference>
<reference evidence="1 2" key="1">
    <citation type="submission" date="2024-03" db="EMBL/GenBank/DDBJ databases">
        <title>Novel species of the genus Variovorax.</title>
        <authorList>
            <person name="Liu Q."/>
            <person name="Xin Y.-H."/>
        </authorList>
    </citation>
    <scope>NUCLEOTIDE SEQUENCE [LARGE SCALE GENOMIC DNA]</scope>
    <source>
        <strain evidence="1 2">KACC 18899</strain>
    </source>
</reference>
<proteinExistence type="predicted"/>
<dbReference type="Proteomes" id="UP001365846">
    <property type="component" value="Unassembled WGS sequence"/>
</dbReference>
<accession>A0ABU8VKE6</accession>